<dbReference type="AlphaFoldDB" id="A0A0K3CHU1"/>
<proteinExistence type="predicted"/>
<evidence type="ECO:0000313" key="2">
    <source>
        <dbReference type="EMBL" id="PRQ73207.1"/>
    </source>
</evidence>
<dbReference type="OrthoDB" id="10339408at2759"/>
<evidence type="ECO:0000313" key="4">
    <source>
        <dbReference type="Proteomes" id="UP000239560"/>
    </source>
</evidence>
<accession>A0A0K3CHU1</accession>
<name>A0A0K3CHU1_RHOTO</name>
<protein>
    <submittedName>
        <fullName evidence="1 2">Modular polyketide synthase</fullName>
    </submittedName>
</protein>
<dbReference type="EMBL" id="CWKI01000008">
    <property type="protein sequence ID" value="CTR08518.1"/>
    <property type="molecule type" value="Genomic_DNA"/>
</dbReference>
<evidence type="ECO:0000313" key="3">
    <source>
        <dbReference type="Proteomes" id="UP000199069"/>
    </source>
</evidence>
<sequence length="262" mass="28342">MPNALAEIGAAFGVAVRLPSLVVAGMAFDLLEGTLPFLDACIACAPLASLSGPSPGSNPVLRLPPELWTIIRTHAIHSALTDSETVFAQTYVLEGIWCTCIKYSRVDMPRRIGDIAKFVEEVGCDCGEQDTVRKDAVHTLMDVSSRDSTTRKLVRYFSLDYEGRIVFNPDRLADRNHRDLETAVLLTVPLKNASTYGMAAPTDSFSASLRTFSFSQWTSDIARSIGPSHKSGKRSKTATLRTLLHSSGDSGIVACVSNVFGT</sequence>
<dbReference type="EMBL" id="LCTV02000008">
    <property type="protein sequence ID" value="PRQ73207.1"/>
    <property type="molecule type" value="Genomic_DNA"/>
</dbReference>
<dbReference type="Proteomes" id="UP000199069">
    <property type="component" value="Unassembled WGS sequence"/>
</dbReference>
<organism evidence="1 3">
    <name type="scientific">Rhodotorula toruloides</name>
    <name type="common">Yeast</name>
    <name type="synonym">Rhodosporidium toruloides</name>
    <dbReference type="NCBI Taxonomy" id="5286"/>
    <lineage>
        <taxon>Eukaryota</taxon>
        <taxon>Fungi</taxon>
        <taxon>Dikarya</taxon>
        <taxon>Basidiomycota</taxon>
        <taxon>Pucciniomycotina</taxon>
        <taxon>Microbotryomycetes</taxon>
        <taxon>Sporidiobolales</taxon>
        <taxon>Sporidiobolaceae</taxon>
        <taxon>Rhodotorula</taxon>
    </lineage>
</organism>
<evidence type="ECO:0000313" key="1">
    <source>
        <dbReference type="EMBL" id="CTR08518.1"/>
    </source>
</evidence>
<reference evidence="2 4" key="2">
    <citation type="journal article" date="2018" name="Elife">
        <title>Functional genomics of lipid metabolism in the oleaginous yeast Rhodosporidium toruloides.</title>
        <authorList>
            <person name="Coradetti S.T."/>
            <person name="Pinel D."/>
            <person name="Geiselman G."/>
            <person name="Ito M."/>
            <person name="Mondo S."/>
            <person name="Reilly M.C."/>
            <person name="Cheng Y.F."/>
            <person name="Bauer S."/>
            <person name="Grigoriev I."/>
            <person name="Gladden J.M."/>
            <person name="Simmons B.A."/>
            <person name="Brem R."/>
            <person name="Arkin A.P."/>
            <person name="Skerker J.M."/>
        </authorList>
    </citation>
    <scope>NUCLEOTIDE SEQUENCE [LARGE SCALE GENOMIC DNA]</scope>
    <source>
        <strain evidence="2 4">NBRC 0880</strain>
    </source>
</reference>
<gene>
    <name evidence="1" type="primary">FGENESH: predicted gene_8.234</name>
    <name evidence="2" type="ORF">AAT19DRAFT_15960</name>
    <name evidence="1" type="ORF">BN2166_0043790</name>
</gene>
<keyword evidence="3" id="KW-1185">Reference proteome</keyword>
<dbReference type="Proteomes" id="UP000239560">
    <property type="component" value="Unassembled WGS sequence"/>
</dbReference>
<reference evidence="1 3" key="1">
    <citation type="submission" date="2015-07" db="EMBL/GenBank/DDBJ databases">
        <authorList>
            <person name="Cajimat M.N.B."/>
            <person name="Milazzo M.L."/>
            <person name="Fulhorst C.F."/>
        </authorList>
    </citation>
    <scope>NUCLEOTIDE SEQUENCE [LARGE SCALE GENOMIC DNA]</scope>
    <source>
        <strain evidence="1">Single colony</strain>
    </source>
</reference>